<gene>
    <name evidence="10" type="ORF">CINTURNW_3754</name>
</gene>
<comment type="caution">
    <text evidence="10">The sequence shown here is derived from an EMBL/GenBank/DDBJ whole genome shotgun (WGS) entry which is preliminary data.</text>
</comment>
<feature type="transmembrane region" description="Helical" evidence="7">
    <location>
        <begin position="291"/>
        <end position="316"/>
    </location>
</feature>
<accession>U2PYY5</accession>
<dbReference type="eggNOG" id="COG0577">
    <property type="taxonomic scope" value="Bacteria"/>
</dbReference>
<protein>
    <submittedName>
        <fullName evidence="10">ABC transporter permease</fullName>
    </submittedName>
</protein>
<keyword evidence="4 7" id="KW-1133">Transmembrane helix</keyword>
<feature type="transmembrane region" description="Helical" evidence="7">
    <location>
        <begin position="378"/>
        <end position="407"/>
    </location>
</feature>
<feature type="domain" description="ABC3 transporter permease C-terminal" evidence="8">
    <location>
        <begin position="292"/>
        <end position="412"/>
    </location>
</feature>
<evidence type="ECO:0000313" key="11">
    <source>
        <dbReference type="Proteomes" id="UP000016721"/>
    </source>
</evidence>
<dbReference type="Proteomes" id="UP000016721">
    <property type="component" value="Unassembled WGS sequence"/>
</dbReference>
<dbReference type="STRING" id="1294142.CINTURNW_3754"/>
<dbReference type="Pfam" id="PF12704">
    <property type="entry name" value="MacB_PCD"/>
    <property type="match status" value="1"/>
</dbReference>
<feature type="transmembrane region" description="Helical" evidence="7">
    <location>
        <begin position="337"/>
        <end position="358"/>
    </location>
</feature>
<reference evidence="10 11" key="1">
    <citation type="journal article" date="2013" name="Genome Announc.">
        <title>Draft Genome Sequence of the Hydrogen- and Ethanol-Producing Bacterium Clostridium intestinale Strain URNW.</title>
        <authorList>
            <person name="Lal S."/>
            <person name="Ramachandran U."/>
            <person name="Zhang X."/>
            <person name="Sparling R."/>
            <person name="Levin D.B."/>
        </authorList>
    </citation>
    <scope>NUCLEOTIDE SEQUENCE [LARGE SCALE GENOMIC DNA]</scope>
    <source>
        <strain evidence="10 11">URNW</strain>
    </source>
</reference>
<evidence type="ECO:0000256" key="7">
    <source>
        <dbReference type="SAM" id="Phobius"/>
    </source>
</evidence>
<keyword evidence="5 7" id="KW-0472">Membrane</keyword>
<name>U2PYY5_9CLOT</name>
<evidence type="ECO:0000256" key="4">
    <source>
        <dbReference type="ARBA" id="ARBA00022989"/>
    </source>
</evidence>
<keyword evidence="2" id="KW-1003">Cell membrane</keyword>
<evidence type="ECO:0000256" key="2">
    <source>
        <dbReference type="ARBA" id="ARBA00022475"/>
    </source>
</evidence>
<organism evidence="10 11">
    <name type="scientific">Clostridium intestinale URNW</name>
    <dbReference type="NCBI Taxonomy" id="1294142"/>
    <lineage>
        <taxon>Bacteria</taxon>
        <taxon>Bacillati</taxon>
        <taxon>Bacillota</taxon>
        <taxon>Clostridia</taxon>
        <taxon>Eubacteriales</taxon>
        <taxon>Clostridiaceae</taxon>
        <taxon>Clostridium</taxon>
    </lineage>
</organism>
<dbReference type="HOGENOM" id="CLU_053806_0_0_9"/>
<evidence type="ECO:0000313" key="10">
    <source>
        <dbReference type="EMBL" id="ERK28994.1"/>
    </source>
</evidence>
<dbReference type="RefSeq" id="WP_021803681.1">
    <property type="nucleotide sequence ID" value="NZ_KI273145.1"/>
</dbReference>
<evidence type="ECO:0000256" key="1">
    <source>
        <dbReference type="ARBA" id="ARBA00004651"/>
    </source>
</evidence>
<evidence type="ECO:0000256" key="6">
    <source>
        <dbReference type="ARBA" id="ARBA00038076"/>
    </source>
</evidence>
<feature type="domain" description="MacB-like periplasmic core" evidence="9">
    <location>
        <begin position="94"/>
        <end position="259"/>
    </location>
</feature>
<sequence>MIRVKDALKALKNRYTISILLLIQFTFGLSTITSSVNIFYNSYYLNSGKGSTLDLKSTYLTTYNDVERYSDDMFTKEQVEEVYSNIKNNKDVIGYGTYYEDYIEIEESTKPIQKAMVKELTSEILHMEKPTIHSIVVDENYYNLLGLNIKKGEVLNNKDFKDYRQDETNVLIGSYFEKYFKVGDVINNQYTIKGFLPKDKFIVNNNSSNEYLKLDKAMIIPMDKDSYNNHASMLNRLHQSTVLKLRDGADIEKLTESIQLKGSKNILYIKSLGEDINKNVTKSNYTEIPQLILGMCFIVFSIIGIVITTLISIMIRKREFGIKLVLGESNNGIFSQVIIENIIIATVGMILSLVHFSWRYRELLKFSREVNTASTLDIKVNMLILLLVFLLIIIIIVISSSIILLFIKRLQPKELIGGME</sequence>
<dbReference type="InterPro" id="IPR025857">
    <property type="entry name" value="MacB_PCD"/>
</dbReference>
<dbReference type="Pfam" id="PF02687">
    <property type="entry name" value="FtsX"/>
    <property type="match status" value="1"/>
</dbReference>
<dbReference type="EMBL" id="APJA01000023">
    <property type="protein sequence ID" value="ERK28994.1"/>
    <property type="molecule type" value="Genomic_DNA"/>
</dbReference>
<dbReference type="InterPro" id="IPR050250">
    <property type="entry name" value="Macrolide_Exporter_MacB"/>
</dbReference>
<dbReference type="OrthoDB" id="1897773at2"/>
<dbReference type="PANTHER" id="PTHR30572:SF4">
    <property type="entry name" value="ABC TRANSPORTER PERMEASE YTRF"/>
    <property type="match status" value="1"/>
</dbReference>
<evidence type="ECO:0000259" key="8">
    <source>
        <dbReference type="Pfam" id="PF02687"/>
    </source>
</evidence>
<comment type="similarity">
    <text evidence="6">Belongs to the ABC-4 integral membrane protein family.</text>
</comment>
<keyword evidence="11" id="KW-1185">Reference proteome</keyword>
<dbReference type="GO" id="GO:0022857">
    <property type="term" value="F:transmembrane transporter activity"/>
    <property type="evidence" value="ECO:0007669"/>
    <property type="project" value="TreeGrafter"/>
</dbReference>
<evidence type="ECO:0000259" key="9">
    <source>
        <dbReference type="Pfam" id="PF12704"/>
    </source>
</evidence>
<dbReference type="PANTHER" id="PTHR30572">
    <property type="entry name" value="MEMBRANE COMPONENT OF TRANSPORTER-RELATED"/>
    <property type="match status" value="1"/>
</dbReference>
<proteinExistence type="inferred from homology"/>
<dbReference type="InterPro" id="IPR003838">
    <property type="entry name" value="ABC3_permease_C"/>
</dbReference>
<dbReference type="PATRIC" id="fig|1294142.3.peg.3918"/>
<dbReference type="GO" id="GO:0005886">
    <property type="term" value="C:plasma membrane"/>
    <property type="evidence" value="ECO:0007669"/>
    <property type="project" value="UniProtKB-SubCell"/>
</dbReference>
<evidence type="ECO:0000256" key="3">
    <source>
        <dbReference type="ARBA" id="ARBA00022692"/>
    </source>
</evidence>
<keyword evidence="3 7" id="KW-0812">Transmembrane</keyword>
<comment type="subcellular location">
    <subcellularLocation>
        <location evidence="1">Cell membrane</location>
        <topology evidence="1">Multi-pass membrane protein</topology>
    </subcellularLocation>
</comment>
<dbReference type="AlphaFoldDB" id="U2PYY5"/>
<evidence type="ECO:0000256" key="5">
    <source>
        <dbReference type="ARBA" id="ARBA00023136"/>
    </source>
</evidence>